<dbReference type="InterPro" id="IPR041664">
    <property type="entry name" value="AAA_16"/>
</dbReference>
<keyword evidence="2" id="KW-0547">Nucleotide-binding</keyword>
<dbReference type="RefSeq" id="WP_138647376.1">
    <property type="nucleotide sequence ID" value="NZ_VCKW01000130.1"/>
</dbReference>
<dbReference type="Pfam" id="PF13191">
    <property type="entry name" value="AAA_16"/>
    <property type="match status" value="1"/>
</dbReference>
<dbReference type="GO" id="GO:0005524">
    <property type="term" value="F:ATP binding"/>
    <property type="evidence" value="ECO:0007669"/>
    <property type="project" value="UniProtKB-KW"/>
</dbReference>
<dbReference type="InterPro" id="IPR027417">
    <property type="entry name" value="P-loop_NTPase"/>
</dbReference>
<accession>A0A5C4J7A7</accession>
<dbReference type="Proteomes" id="UP000309174">
    <property type="component" value="Unassembled WGS sequence"/>
</dbReference>
<dbReference type="PANTHER" id="PTHR19871:SF14">
    <property type="entry name" value="DUF4062 DOMAIN-CONTAINING PROTEIN"/>
    <property type="match status" value="1"/>
</dbReference>
<comment type="caution">
    <text evidence="2">The sequence shown here is derived from an EMBL/GenBank/DDBJ whole genome shotgun (WGS) entry which is preliminary data.</text>
</comment>
<keyword evidence="3" id="KW-1185">Reference proteome</keyword>
<proteinExistence type="predicted"/>
<reference evidence="2 3" key="1">
    <citation type="submission" date="2019-05" db="EMBL/GenBank/DDBJ databases">
        <title>Draft genome sequence of Actinomadura sp. 14C53.</title>
        <authorList>
            <person name="Saricaoglu S."/>
            <person name="Isik K."/>
        </authorList>
    </citation>
    <scope>NUCLEOTIDE SEQUENCE [LARGE SCALE GENOMIC DNA]</scope>
    <source>
        <strain evidence="2 3">14C53</strain>
    </source>
</reference>
<feature type="domain" description="Orc1-like AAA ATPase" evidence="1">
    <location>
        <begin position="92"/>
        <end position="214"/>
    </location>
</feature>
<evidence type="ECO:0000259" key="1">
    <source>
        <dbReference type="Pfam" id="PF13191"/>
    </source>
</evidence>
<dbReference type="SUPFAM" id="SSF52540">
    <property type="entry name" value="P-loop containing nucleoside triphosphate hydrolases"/>
    <property type="match status" value="1"/>
</dbReference>
<dbReference type="PANTHER" id="PTHR19871">
    <property type="entry name" value="BETA TRANSDUCIN-RELATED PROTEIN"/>
    <property type="match status" value="1"/>
</dbReference>
<dbReference type="InterPro" id="IPR052752">
    <property type="entry name" value="NACHT-WD_repeat"/>
</dbReference>
<sequence length="466" mass="52001">MAEALAYWITDGVARDATTGGPLAALATHARFGRLFDISERSLQILSRWEPLPAKLDETLALVQALNERFAAPDRAPAHSSAALVAERARSFVGRGWVIARLDEILSAPGFTSGYVLITGEPGIGKTSLLSYLVSTRGLIHHFNSRAEGPTSATAFFRMVSAQLAARYGVQEATFSDTSMSGAQFSDLLYRAAMSASAERPLVLAIDALDEAEVPSPGANRLFLPRVLPPHTYVVATSRELDDQHLRVDRREVVHIPDDAPANLADITEYIRSSSSGPNAAAFAARRNAWSMTETEFESFLASRSEGNFLYISYMLADIAYDRLPEAALSDPSLLPVGLKEYYKNHWDVMRQRWPQTMAGKYEAALRCLAVMREPVPIQTWTDFAPEEVDETVARHVIREWRQFLNTRWSDHYNTFLYVVYHSTFVDFLRDEGPGLEPYEQHVYESQRDLVLGVLTMVDRHRPASG</sequence>
<protein>
    <submittedName>
        <fullName evidence="2">ATP-binding protein</fullName>
    </submittedName>
</protein>
<gene>
    <name evidence="2" type="ORF">ETD83_23840</name>
</gene>
<evidence type="ECO:0000313" key="3">
    <source>
        <dbReference type="Proteomes" id="UP000309174"/>
    </source>
</evidence>
<dbReference type="AlphaFoldDB" id="A0A5C4J7A7"/>
<keyword evidence="2" id="KW-0067">ATP-binding</keyword>
<dbReference type="EMBL" id="VCKW01000130">
    <property type="protein sequence ID" value="TMQ94552.1"/>
    <property type="molecule type" value="Genomic_DNA"/>
</dbReference>
<name>A0A5C4J7A7_9ACTN</name>
<organism evidence="2 3">
    <name type="scientific">Actinomadura soli</name>
    <dbReference type="NCBI Taxonomy" id="2508997"/>
    <lineage>
        <taxon>Bacteria</taxon>
        <taxon>Bacillati</taxon>
        <taxon>Actinomycetota</taxon>
        <taxon>Actinomycetes</taxon>
        <taxon>Streptosporangiales</taxon>
        <taxon>Thermomonosporaceae</taxon>
        <taxon>Actinomadura</taxon>
    </lineage>
</organism>
<dbReference type="OrthoDB" id="3369601at2"/>
<evidence type="ECO:0000313" key="2">
    <source>
        <dbReference type="EMBL" id="TMQ94552.1"/>
    </source>
</evidence>
<dbReference type="Gene3D" id="3.40.50.300">
    <property type="entry name" value="P-loop containing nucleotide triphosphate hydrolases"/>
    <property type="match status" value="1"/>
</dbReference>